<accession>A0A4R6WNR5</accession>
<keyword evidence="1" id="KW-0732">Signal</keyword>
<dbReference type="AlphaFoldDB" id="A0A4R6WNR5"/>
<proteinExistence type="predicted"/>
<comment type="caution">
    <text evidence="2">The sequence shown here is derived from an EMBL/GenBank/DDBJ whole genome shotgun (WGS) entry which is preliminary data.</text>
</comment>
<gene>
    <name evidence="2" type="ORF">A8950_3066</name>
</gene>
<organism evidence="2 3">
    <name type="scientific">Dongia mobilis</name>
    <dbReference type="NCBI Taxonomy" id="578943"/>
    <lineage>
        <taxon>Bacteria</taxon>
        <taxon>Pseudomonadati</taxon>
        <taxon>Pseudomonadota</taxon>
        <taxon>Alphaproteobacteria</taxon>
        <taxon>Rhodospirillales</taxon>
        <taxon>Dongiaceae</taxon>
        <taxon>Dongia</taxon>
    </lineage>
</organism>
<feature type="signal peptide" evidence="1">
    <location>
        <begin position="1"/>
        <end position="19"/>
    </location>
</feature>
<evidence type="ECO:0000256" key="1">
    <source>
        <dbReference type="SAM" id="SignalP"/>
    </source>
</evidence>
<evidence type="ECO:0000313" key="2">
    <source>
        <dbReference type="EMBL" id="TDQ80534.1"/>
    </source>
</evidence>
<sequence length="133" mass="14482">MKALMILLPLFLLAGPASADVAVSKRDCDRLVRYRQAPGVEYQPGVDAHGRPVAPADLGGGYNIKVPEIIVIPIEVLVQDRFHIPANSVLWNAEAQVGTVIVKGDQVYYEGQLLGDPETAALAELCREYYPPK</sequence>
<name>A0A4R6WNR5_9PROT</name>
<protein>
    <submittedName>
        <fullName evidence="2">Uncharacterized protein</fullName>
    </submittedName>
</protein>
<reference evidence="2 3" key="1">
    <citation type="submission" date="2019-03" db="EMBL/GenBank/DDBJ databases">
        <title>Genomic Encyclopedia of Type Strains, Phase III (KMG-III): the genomes of soil and plant-associated and newly described type strains.</title>
        <authorList>
            <person name="Whitman W."/>
        </authorList>
    </citation>
    <scope>NUCLEOTIDE SEQUENCE [LARGE SCALE GENOMIC DNA]</scope>
    <source>
        <strain evidence="2 3">CGMCC 1.7660</strain>
    </source>
</reference>
<dbReference type="EMBL" id="SNYW01000011">
    <property type="protein sequence ID" value="TDQ80534.1"/>
    <property type="molecule type" value="Genomic_DNA"/>
</dbReference>
<dbReference type="Proteomes" id="UP000295783">
    <property type="component" value="Unassembled WGS sequence"/>
</dbReference>
<feature type="chain" id="PRO_5020382209" evidence="1">
    <location>
        <begin position="20"/>
        <end position="133"/>
    </location>
</feature>
<evidence type="ECO:0000313" key="3">
    <source>
        <dbReference type="Proteomes" id="UP000295783"/>
    </source>
</evidence>
<keyword evidence="3" id="KW-1185">Reference proteome</keyword>